<organism evidence="14 15">
    <name type="scientific">Caballeronia arvi</name>
    <dbReference type="NCBI Taxonomy" id="1777135"/>
    <lineage>
        <taxon>Bacteria</taxon>
        <taxon>Pseudomonadati</taxon>
        <taxon>Pseudomonadota</taxon>
        <taxon>Betaproteobacteria</taxon>
        <taxon>Burkholderiales</taxon>
        <taxon>Burkholderiaceae</taxon>
        <taxon>Caballeronia</taxon>
    </lineage>
</organism>
<dbReference type="NCBIfam" id="NF010738">
    <property type="entry name" value="PRK14140.1"/>
    <property type="match status" value="1"/>
</dbReference>
<accession>A0A158J824</accession>
<dbReference type="InterPro" id="IPR009012">
    <property type="entry name" value="GrpE_head"/>
</dbReference>
<evidence type="ECO:0000313" key="14">
    <source>
        <dbReference type="EMBL" id="SAL64490.1"/>
    </source>
</evidence>
<dbReference type="SUPFAM" id="SSF51064">
    <property type="entry name" value="Head domain of nucleotide exchange factor GrpE"/>
    <property type="match status" value="1"/>
</dbReference>
<dbReference type="InterPro" id="IPR013805">
    <property type="entry name" value="GrpE_CC"/>
</dbReference>
<dbReference type="PANTHER" id="PTHR21237:SF23">
    <property type="entry name" value="GRPE PROTEIN HOMOLOG, MITOCHONDRIAL"/>
    <property type="match status" value="1"/>
</dbReference>
<evidence type="ECO:0000256" key="3">
    <source>
        <dbReference type="ARBA" id="ARBA00011738"/>
    </source>
</evidence>
<comment type="subcellular location">
    <subcellularLocation>
        <location evidence="1 10">Cytoplasm</location>
    </subcellularLocation>
</comment>
<dbReference type="GO" id="GO:0005829">
    <property type="term" value="C:cytosol"/>
    <property type="evidence" value="ECO:0007669"/>
    <property type="project" value="TreeGrafter"/>
</dbReference>
<comment type="function">
    <text evidence="7 10 11">Participates actively in the response to hyperosmotic and heat shock by preventing the aggregation of stress-denatured proteins, in association with DnaK and GrpE. It is the nucleotide exchange factor for DnaK and may function as a thermosensor. Unfolded proteins bind initially to DnaJ; upon interaction with the DnaJ-bound protein, DnaK hydrolyzes its bound ATP, resulting in the formation of a stable complex. GrpE releases ADP from DnaK; ATP binding to DnaK triggers the release of the substrate protein, thus completing the reaction cycle. Several rounds of ATP-dependent interactions between DnaJ, DnaK and GrpE are required for fully efficient folding.</text>
</comment>
<dbReference type="Proteomes" id="UP000055019">
    <property type="component" value="Unassembled WGS sequence"/>
</dbReference>
<sequence length="236" mass="25619">MPQFPPLVRKNATDATDVREQRFRIRLNSQQYTFSDMENTQENSASQNPTPADDNARQAADTTNAAAQQPQPAPADAAAAPQAAPNEAETALAAAQAKITALQEDFLRAKAETENVRRRSQEDVAKAHKFAIENFAENLLPVLDSLEAALADQSTDLGKVREGVELTLRQLTGALEKGRVIPVNPVGEKFDPHRHQAISMVPAEQDPNTVVTVLQKGYVIADRVLRPALVTVAAPK</sequence>
<dbReference type="EMBL" id="FCOM02000013">
    <property type="protein sequence ID" value="SAL64490.1"/>
    <property type="molecule type" value="Genomic_DNA"/>
</dbReference>
<dbReference type="Gene3D" id="3.90.20.20">
    <property type="match status" value="1"/>
</dbReference>
<feature type="region of interest" description="Disordered" evidence="13">
    <location>
        <begin position="1"/>
        <end position="91"/>
    </location>
</feature>
<keyword evidence="15" id="KW-1185">Reference proteome</keyword>
<dbReference type="Pfam" id="PF01025">
    <property type="entry name" value="GrpE"/>
    <property type="match status" value="1"/>
</dbReference>
<dbReference type="PRINTS" id="PR00773">
    <property type="entry name" value="GRPEPROTEIN"/>
</dbReference>
<dbReference type="GO" id="GO:0042803">
    <property type="term" value="F:protein homodimerization activity"/>
    <property type="evidence" value="ECO:0007669"/>
    <property type="project" value="InterPro"/>
</dbReference>
<evidence type="ECO:0000256" key="10">
    <source>
        <dbReference type="HAMAP-Rule" id="MF_01151"/>
    </source>
</evidence>
<feature type="compositionally biased region" description="Polar residues" evidence="13">
    <location>
        <begin position="27"/>
        <end position="50"/>
    </location>
</feature>
<dbReference type="GO" id="GO:0000774">
    <property type="term" value="F:adenyl-nucleotide exchange factor activity"/>
    <property type="evidence" value="ECO:0007669"/>
    <property type="project" value="InterPro"/>
</dbReference>
<evidence type="ECO:0000256" key="11">
    <source>
        <dbReference type="RuleBase" id="RU000639"/>
    </source>
</evidence>
<comment type="subunit">
    <text evidence="3 10">Homodimer.</text>
</comment>
<dbReference type="GO" id="GO:0051087">
    <property type="term" value="F:protein-folding chaperone binding"/>
    <property type="evidence" value="ECO:0007669"/>
    <property type="project" value="InterPro"/>
</dbReference>
<keyword evidence="6 10" id="KW-0143">Chaperone</keyword>
<keyword evidence="4 10" id="KW-0963">Cytoplasm</keyword>
<protein>
    <recommendedName>
        <fullName evidence="8 10">Protein GrpE</fullName>
    </recommendedName>
    <alternativeName>
        <fullName evidence="9 10">HSP-70 cofactor</fullName>
    </alternativeName>
</protein>
<dbReference type="NCBIfam" id="NF010737">
    <property type="entry name" value="PRK14139.1"/>
    <property type="match status" value="1"/>
</dbReference>
<dbReference type="PROSITE" id="PS01071">
    <property type="entry name" value="GRPE"/>
    <property type="match status" value="1"/>
</dbReference>
<evidence type="ECO:0000256" key="5">
    <source>
        <dbReference type="ARBA" id="ARBA00023016"/>
    </source>
</evidence>
<dbReference type="Gene3D" id="2.30.22.10">
    <property type="entry name" value="Head domain of nucleotide exchange factor GrpE"/>
    <property type="match status" value="1"/>
</dbReference>
<dbReference type="NCBIfam" id="NF010748">
    <property type="entry name" value="PRK14150.1"/>
    <property type="match status" value="1"/>
</dbReference>
<reference evidence="14" key="1">
    <citation type="submission" date="2016-01" db="EMBL/GenBank/DDBJ databases">
        <authorList>
            <person name="Peeters C."/>
        </authorList>
    </citation>
    <scope>NUCLEOTIDE SEQUENCE [LARGE SCALE GENOMIC DNA]</scope>
    <source>
        <strain evidence="14">LMG 29317</strain>
    </source>
</reference>
<evidence type="ECO:0000256" key="2">
    <source>
        <dbReference type="ARBA" id="ARBA00009054"/>
    </source>
</evidence>
<evidence type="ECO:0000256" key="7">
    <source>
        <dbReference type="ARBA" id="ARBA00053401"/>
    </source>
</evidence>
<dbReference type="CDD" id="cd00446">
    <property type="entry name" value="GrpE"/>
    <property type="match status" value="1"/>
</dbReference>
<keyword evidence="5 10" id="KW-0346">Stress response</keyword>
<evidence type="ECO:0000256" key="4">
    <source>
        <dbReference type="ARBA" id="ARBA00022490"/>
    </source>
</evidence>
<evidence type="ECO:0000256" key="12">
    <source>
        <dbReference type="RuleBase" id="RU004478"/>
    </source>
</evidence>
<name>A0A158J824_9BURK</name>
<dbReference type="PANTHER" id="PTHR21237">
    <property type="entry name" value="GRPE PROTEIN"/>
    <property type="match status" value="1"/>
</dbReference>
<dbReference type="InterPro" id="IPR000740">
    <property type="entry name" value="GrpE"/>
</dbReference>
<evidence type="ECO:0000256" key="13">
    <source>
        <dbReference type="SAM" id="MobiDB-lite"/>
    </source>
</evidence>
<evidence type="ECO:0000256" key="6">
    <source>
        <dbReference type="ARBA" id="ARBA00023186"/>
    </source>
</evidence>
<dbReference type="GO" id="GO:0006457">
    <property type="term" value="P:protein folding"/>
    <property type="evidence" value="ECO:0007669"/>
    <property type="project" value="InterPro"/>
</dbReference>
<comment type="similarity">
    <text evidence="2 10 12">Belongs to the GrpE family.</text>
</comment>
<proteinExistence type="inferred from homology"/>
<evidence type="ECO:0000313" key="15">
    <source>
        <dbReference type="Proteomes" id="UP000055019"/>
    </source>
</evidence>
<gene>
    <name evidence="10" type="primary">grpE</name>
    <name evidence="14" type="ORF">AWB74_03478</name>
</gene>
<comment type="caution">
    <text evidence="14">The sequence shown here is derived from an EMBL/GenBank/DDBJ whole genome shotgun (WGS) entry which is preliminary data.</text>
</comment>
<dbReference type="HAMAP" id="MF_01151">
    <property type="entry name" value="GrpE"/>
    <property type="match status" value="1"/>
</dbReference>
<dbReference type="AlphaFoldDB" id="A0A158J824"/>
<feature type="compositionally biased region" description="Low complexity" evidence="13">
    <location>
        <begin position="57"/>
        <end position="91"/>
    </location>
</feature>
<evidence type="ECO:0000256" key="1">
    <source>
        <dbReference type="ARBA" id="ARBA00004496"/>
    </source>
</evidence>
<dbReference type="FunFam" id="2.30.22.10:FF:000001">
    <property type="entry name" value="Protein GrpE"/>
    <property type="match status" value="1"/>
</dbReference>
<dbReference type="SUPFAM" id="SSF58014">
    <property type="entry name" value="Coiled-coil domain of nucleotide exchange factor GrpE"/>
    <property type="match status" value="1"/>
</dbReference>
<evidence type="ECO:0000256" key="8">
    <source>
        <dbReference type="ARBA" id="ARBA00072274"/>
    </source>
</evidence>
<dbReference type="GO" id="GO:0051082">
    <property type="term" value="F:unfolded protein binding"/>
    <property type="evidence" value="ECO:0007669"/>
    <property type="project" value="TreeGrafter"/>
</dbReference>
<evidence type="ECO:0000256" key="9">
    <source>
        <dbReference type="ARBA" id="ARBA00076414"/>
    </source>
</evidence>